<evidence type="ECO:0000259" key="14">
    <source>
        <dbReference type="PROSITE" id="PS50075"/>
    </source>
</evidence>
<evidence type="ECO:0000313" key="15">
    <source>
        <dbReference type="EMBL" id="VDM77135.1"/>
    </source>
</evidence>
<evidence type="ECO:0000256" key="12">
    <source>
        <dbReference type="ARBA" id="ARBA00023160"/>
    </source>
</evidence>
<keyword evidence="7" id="KW-0276">Fatty acid metabolism</keyword>
<proteinExistence type="inferred from homology"/>
<dbReference type="InterPro" id="IPR036736">
    <property type="entry name" value="ACP-like_sf"/>
</dbReference>
<comment type="subcellular location">
    <subcellularLocation>
        <location evidence="1">Mitochondrion</location>
    </subcellularLocation>
</comment>
<dbReference type="OrthoDB" id="448946at2759"/>
<dbReference type="InterPro" id="IPR009081">
    <property type="entry name" value="PP-bd_ACP"/>
</dbReference>
<keyword evidence="6" id="KW-0597">Phosphoprotein</keyword>
<evidence type="ECO:0000256" key="11">
    <source>
        <dbReference type="ARBA" id="ARBA00023128"/>
    </source>
</evidence>
<keyword evidence="5 13" id="KW-0444">Lipid biosynthesis</keyword>
<dbReference type="PANTHER" id="PTHR20863:SF28">
    <property type="entry name" value="ACYL CARRIER PROTEIN, MITOCHONDRIAL"/>
    <property type="match status" value="1"/>
</dbReference>
<keyword evidence="9" id="KW-0249">Electron transport</keyword>
<dbReference type="PROSITE" id="PS50075">
    <property type="entry name" value="CARRIER"/>
    <property type="match status" value="1"/>
</dbReference>
<evidence type="ECO:0000256" key="5">
    <source>
        <dbReference type="ARBA" id="ARBA00022516"/>
    </source>
</evidence>
<dbReference type="Proteomes" id="UP000270094">
    <property type="component" value="Unassembled WGS sequence"/>
</dbReference>
<evidence type="ECO:0000256" key="6">
    <source>
        <dbReference type="ARBA" id="ARBA00022553"/>
    </source>
</evidence>
<evidence type="ECO:0000256" key="4">
    <source>
        <dbReference type="ARBA" id="ARBA00022450"/>
    </source>
</evidence>
<evidence type="ECO:0000256" key="1">
    <source>
        <dbReference type="ARBA" id="ARBA00004173"/>
    </source>
</evidence>
<evidence type="ECO:0000256" key="13">
    <source>
        <dbReference type="RuleBase" id="RU000722"/>
    </source>
</evidence>
<evidence type="ECO:0000256" key="10">
    <source>
        <dbReference type="ARBA" id="ARBA00023098"/>
    </source>
</evidence>
<dbReference type="Pfam" id="PF00550">
    <property type="entry name" value="PP-binding"/>
    <property type="match status" value="2"/>
</dbReference>
<keyword evidence="8" id="KW-0809">Transit peptide</keyword>
<organism evidence="15 16">
    <name type="scientific">Strongylus vulgaris</name>
    <name type="common">Blood worm</name>
    <dbReference type="NCBI Taxonomy" id="40348"/>
    <lineage>
        <taxon>Eukaryota</taxon>
        <taxon>Metazoa</taxon>
        <taxon>Ecdysozoa</taxon>
        <taxon>Nematoda</taxon>
        <taxon>Chromadorea</taxon>
        <taxon>Rhabditida</taxon>
        <taxon>Rhabditina</taxon>
        <taxon>Rhabditomorpha</taxon>
        <taxon>Strongyloidea</taxon>
        <taxon>Strongylidae</taxon>
        <taxon>Strongylus</taxon>
    </lineage>
</organism>
<evidence type="ECO:0000313" key="16">
    <source>
        <dbReference type="Proteomes" id="UP000270094"/>
    </source>
</evidence>
<accession>A0A3P7L318</accession>
<keyword evidence="3" id="KW-0813">Transport</keyword>
<sequence length="157" mass="17831">MLRQVFLSSRPILAQLASRKVLQASSSVAFRPICSNFSAKSRMQIRSYSEKAPLTKKTLEDRIILVLSLYDKIDPKKLTMDSDFSKDLGLDSLDHVELIMAMEEEFGLYDKIDPKKLTMDSDFSKASEIKLCTPKFDLGLDSLDHVELIMAMEEEFG</sequence>
<name>A0A3P7L318_STRVU</name>
<evidence type="ECO:0000256" key="7">
    <source>
        <dbReference type="ARBA" id="ARBA00022832"/>
    </source>
</evidence>
<feature type="domain" description="Carrier" evidence="14">
    <location>
        <begin position="103"/>
        <end position="157"/>
    </location>
</feature>
<keyword evidence="16" id="KW-1185">Reference proteome</keyword>
<dbReference type="SUPFAM" id="SSF47336">
    <property type="entry name" value="ACP-like"/>
    <property type="match status" value="2"/>
</dbReference>
<dbReference type="GO" id="GO:0005739">
    <property type="term" value="C:mitochondrion"/>
    <property type="evidence" value="ECO:0007669"/>
    <property type="project" value="UniProtKB-SubCell"/>
</dbReference>
<evidence type="ECO:0000256" key="2">
    <source>
        <dbReference type="ARBA" id="ARBA00010930"/>
    </source>
</evidence>
<dbReference type="PANTHER" id="PTHR20863">
    <property type="entry name" value="ACYL CARRIER PROTEIN"/>
    <property type="match status" value="1"/>
</dbReference>
<keyword evidence="10" id="KW-0443">Lipid metabolism</keyword>
<comment type="similarity">
    <text evidence="2">Belongs to the acyl carrier protein (ACP) family.</text>
</comment>
<protein>
    <recommendedName>
        <fullName evidence="13">Acyl carrier protein</fullName>
    </recommendedName>
</protein>
<reference evidence="15 16" key="1">
    <citation type="submission" date="2018-11" db="EMBL/GenBank/DDBJ databases">
        <authorList>
            <consortium name="Pathogen Informatics"/>
        </authorList>
    </citation>
    <scope>NUCLEOTIDE SEQUENCE [LARGE SCALE GENOMIC DNA]</scope>
</reference>
<keyword evidence="4 13" id="KW-0596">Phosphopantetheine</keyword>
<dbReference type="GO" id="GO:0000035">
    <property type="term" value="F:acyl binding"/>
    <property type="evidence" value="ECO:0007669"/>
    <property type="project" value="TreeGrafter"/>
</dbReference>
<dbReference type="GO" id="GO:0000036">
    <property type="term" value="F:acyl carrier activity"/>
    <property type="evidence" value="ECO:0007669"/>
    <property type="project" value="TreeGrafter"/>
</dbReference>
<evidence type="ECO:0000256" key="9">
    <source>
        <dbReference type="ARBA" id="ARBA00022982"/>
    </source>
</evidence>
<comment type="function">
    <text evidence="13">Carrier of the growing fatty acid chain in fatty acid biosynthesis.</text>
</comment>
<keyword evidence="12 13" id="KW-0275">Fatty acid biosynthesis</keyword>
<dbReference type="AlphaFoldDB" id="A0A3P7L318"/>
<dbReference type="Gene3D" id="1.10.1200.10">
    <property type="entry name" value="ACP-like"/>
    <property type="match status" value="2"/>
</dbReference>
<dbReference type="EMBL" id="UYYB01098498">
    <property type="protein sequence ID" value="VDM77135.1"/>
    <property type="molecule type" value="Genomic_DNA"/>
</dbReference>
<evidence type="ECO:0000256" key="8">
    <source>
        <dbReference type="ARBA" id="ARBA00022946"/>
    </source>
</evidence>
<keyword evidence="11" id="KW-0496">Mitochondrion</keyword>
<gene>
    <name evidence="15" type="ORF">SVUK_LOCUS12133</name>
</gene>
<dbReference type="InterPro" id="IPR003231">
    <property type="entry name" value="ACP"/>
</dbReference>
<evidence type="ECO:0000256" key="3">
    <source>
        <dbReference type="ARBA" id="ARBA00022448"/>
    </source>
</evidence>